<proteinExistence type="predicted"/>
<organism evidence="1 2">
    <name type="scientific">Nitrosomonas oligotropha</name>
    <dbReference type="NCBI Taxonomy" id="42354"/>
    <lineage>
        <taxon>Bacteria</taxon>
        <taxon>Pseudomonadati</taxon>
        <taxon>Pseudomonadota</taxon>
        <taxon>Betaproteobacteria</taxon>
        <taxon>Nitrosomonadales</taxon>
        <taxon>Nitrosomonadaceae</taxon>
        <taxon>Nitrosomonas</taxon>
    </lineage>
</organism>
<dbReference type="STRING" id="42354.SAMN05216333_10517"/>
<protein>
    <submittedName>
        <fullName evidence="1">Molybdopterin synthase subunit MoaD</fullName>
    </submittedName>
</protein>
<dbReference type="AlphaFoldDB" id="A0A1H8M9B4"/>
<dbReference type="EMBL" id="FODO01000005">
    <property type="protein sequence ID" value="SEO13923.1"/>
    <property type="molecule type" value="Genomic_DNA"/>
</dbReference>
<dbReference type="Gene3D" id="3.10.20.30">
    <property type="match status" value="1"/>
</dbReference>
<dbReference type="InterPro" id="IPR003749">
    <property type="entry name" value="ThiS/MoaD-like"/>
</dbReference>
<dbReference type="InterPro" id="IPR016155">
    <property type="entry name" value="Mopterin_synth/thiamin_S_b"/>
</dbReference>
<dbReference type="InterPro" id="IPR052045">
    <property type="entry name" value="Sulfur_Carrier/Prot_Modifier"/>
</dbReference>
<dbReference type="InterPro" id="IPR012675">
    <property type="entry name" value="Beta-grasp_dom_sf"/>
</dbReference>
<dbReference type="SUPFAM" id="SSF54285">
    <property type="entry name" value="MoaD/ThiS"/>
    <property type="match status" value="1"/>
</dbReference>
<name>A0A1H8M9B4_9PROT</name>
<sequence length="90" mass="10133">MPITVIIPTRLRSLTNQQKRIAIEGVKVSEVIERMEQQYPGIRAKLIFDGSAYHFINIYVNDNDIRLHDGLATNLQDGDIVTILPALTAD</sequence>
<evidence type="ECO:0000313" key="1">
    <source>
        <dbReference type="EMBL" id="SEO13923.1"/>
    </source>
</evidence>
<dbReference type="RefSeq" id="WP_090317042.1">
    <property type="nucleotide sequence ID" value="NZ_FNOE01000005.1"/>
</dbReference>
<dbReference type="Proteomes" id="UP000198814">
    <property type="component" value="Unassembled WGS sequence"/>
</dbReference>
<gene>
    <name evidence="1" type="ORF">SAMN05216333_10517</name>
</gene>
<dbReference type="PANTHER" id="PTHR38031">
    <property type="entry name" value="SULFUR CARRIER PROTEIN SLR0821-RELATED"/>
    <property type="match status" value="1"/>
</dbReference>
<dbReference type="PANTHER" id="PTHR38031:SF1">
    <property type="entry name" value="SULFUR CARRIER PROTEIN CYSO"/>
    <property type="match status" value="1"/>
</dbReference>
<dbReference type="Pfam" id="PF02597">
    <property type="entry name" value="ThiS"/>
    <property type="match status" value="1"/>
</dbReference>
<evidence type="ECO:0000313" key="2">
    <source>
        <dbReference type="Proteomes" id="UP000198814"/>
    </source>
</evidence>
<keyword evidence="2" id="KW-1185">Reference proteome</keyword>
<dbReference type="OrthoDB" id="9156098at2"/>
<reference evidence="2" key="1">
    <citation type="submission" date="2016-10" db="EMBL/GenBank/DDBJ databases">
        <authorList>
            <person name="Varghese N."/>
            <person name="Submissions S."/>
        </authorList>
    </citation>
    <scope>NUCLEOTIDE SEQUENCE [LARGE SCALE GENOMIC DNA]</scope>
    <source>
        <strain evidence="2">Nm76</strain>
    </source>
</reference>
<accession>A0A1H8M9B4</accession>